<keyword evidence="1" id="KW-0812">Transmembrane</keyword>
<dbReference type="AlphaFoldDB" id="A0A5B2VHA2"/>
<evidence type="ECO:0000256" key="1">
    <source>
        <dbReference type="SAM" id="Phobius"/>
    </source>
</evidence>
<evidence type="ECO:0000313" key="2">
    <source>
        <dbReference type="EMBL" id="KAA2238274.1"/>
    </source>
</evidence>
<sequence>MRRFLKFLHTMGSLGYAGALAALLVMMSRLPAPSALDGYALIRGTMSAVATWLLFPSVALVLLAGLVSMAVTRAYHNAGWVWLKLLTGVLVFEGTFVGVLGPMQVEAEQSAAALAGRVDRATLGASLGAEQGTLWLLLAVATANVVLGIWRPRLTRIPD</sequence>
<feature type="transmembrane region" description="Helical" evidence="1">
    <location>
        <begin position="46"/>
        <end position="69"/>
    </location>
</feature>
<keyword evidence="1" id="KW-0472">Membrane</keyword>
<evidence type="ECO:0008006" key="4">
    <source>
        <dbReference type="Google" id="ProtNLM"/>
    </source>
</evidence>
<dbReference type="Proteomes" id="UP000323142">
    <property type="component" value="Unassembled WGS sequence"/>
</dbReference>
<comment type="caution">
    <text evidence="2">The sequence shown here is derived from an EMBL/GenBank/DDBJ whole genome shotgun (WGS) entry which is preliminary data.</text>
</comment>
<gene>
    <name evidence="2" type="ORF">F0L46_06410</name>
</gene>
<accession>A0A5B2VHA2</accession>
<reference evidence="2 3" key="2">
    <citation type="submission" date="2019-09" db="EMBL/GenBank/DDBJ databases">
        <authorList>
            <person name="Jin C."/>
        </authorList>
    </citation>
    <scope>NUCLEOTIDE SEQUENCE [LARGE SCALE GENOMIC DNA]</scope>
    <source>
        <strain evidence="2 3">BN140002</strain>
    </source>
</reference>
<protein>
    <recommendedName>
        <fullName evidence="4">DUF2269 family protein</fullName>
    </recommendedName>
</protein>
<organism evidence="2 3">
    <name type="scientific">Salinarimonas soli</name>
    <dbReference type="NCBI Taxonomy" id="1638099"/>
    <lineage>
        <taxon>Bacteria</taxon>
        <taxon>Pseudomonadati</taxon>
        <taxon>Pseudomonadota</taxon>
        <taxon>Alphaproteobacteria</taxon>
        <taxon>Hyphomicrobiales</taxon>
        <taxon>Salinarimonadaceae</taxon>
        <taxon>Salinarimonas</taxon>
    </lineage>
</organism>
<evidence type="ECO:0000313" key="3">
    <source>
        <dbReference type="Proteomes" id="UP000323142"/>
    </source>
</evidence>
<keyword evidence="1" id="KW-1133">Transmembrane helix</keyword>
<dbReference type="RefSeq" id="WP_149816222.1">
    <property type="nucleotide sequence ID" value="NZ_VUOA01000014.1"/>
</dbReference>
<proteinExistence type="predicted"/>
<reference evidence="2 3" key="1">
    <citation type="submission" date="2019-09" db="EMBL/GenBank/DDBJ databases">
        <title>Salinarimonas rosea gen. nov., sp. nov., a new member of the a-2 subgroup of the Proteobacteria.</title>
        <authorList>
            <person name="Liu J."/>
        </authorList>
    </citation>
    <scope>NUCLEOTIDE SEQUENCE [LARGE SCALE GENOMIC DNA]</scope>
    <source>
        <strain evidence="2 3">BN140002</strain>
    </source>
</reference>
<feature type="transmembrane region" description="Helical" evidence="1">
    <location>
        <begin position="132"/>
        <end position="150"/>
    </location>
</feature>
<feature type="transmembrane region" description="Helical" evidence="1">
    <location>
        <begin position="81"/>
        <end position="100"/>
    </location>
</feature>
<keyword evidence="3" id="KW-1185">Reference proteome</keyword>
<dbReference type="OrthoDB" id="8225268at2"/>
<name>A0A5B2VHA2_9HYPH</name>
<dbReference type="EMBL" id="VUOA01000014">
    <property type="protein sequence ID" value="KAA2238274.1"/>
    <property type="molecule type" value="Genomic_DNA"/>
</dbReference>